<accession>A0A162B402</accession>
<dbReference type="PATRIC" id="fig|1365248.3.peg.911"/>
<dbReference type="InterPro" id="IPR011990">
    <property type="entry name" value="TPR-like_helical_dom_sf"/>
</dbReference>
<dbReference type="InterPro" id="IPR013360">
    <property type="entry name" value="Pilus_4_PilW"/>
</dbReference>
<feature type="domain" description="LysM" evidence="3">
    <location>
        <begin position="511"/>
        <end position="555"/>
    </location>
</feature>
<dbReference type="InterPro" id="IPR019734">
    <property type="entry name" value="TPR_rpt"/>
</dbReference>
<dbReference type="InterPro" id="IPR018392">
    <property type="entry name" value="LysM"/>
</dbReference>
<dbReference type="AlphaFoldDB" id="A0A162B402"/>
<dbReference type="Pfam" id="PF01476">
    <property type="entry name" value="LysM"/>
    <property type="match status" value="2"/>
</dbReference>
<dbReference type="PROSITE" id="PS50005">
    <property type="entry name" value="TPR"/>
    <property type="match status" value="2"/>
</dbReference>
<dbReference type="SMART" id="SM00028">
    <property type="entry name" value="TPR"/>
    <property type="match status" value="4"/>
</dbReference>
<sequence>MPALKDGLLSQLAFCTPRRLLSGICGVAILASLTGCVTETRYANNNKPVVQKKTNNQDAAKTRIALALQYLNAGNNTQAKYNLDRALNLAPKLPESHYALAYYFEQVGENEKAQSAYISALKYGPNDPNTRNNYGAFLCRVGDYDAATEQFFKAIDIPSYLRVAESYENLALCALRQDNFDLALDYLKRALDHNSQRQSVLILMASVFYAKSELHRAEDVLKVYANKGFVSARGMLLEHLLSARMGRLQYAQELETLLLQTYPSSVEARLVLNNTLQLSEFEQLKEQYRTAQLNKITKIDDNRMVADPQIKIKRKVPDVRQSVARKTLSETASQKPTASRSLLSKTKRIAPEASELSENDRQDGVQRRAVNEDVTFTDGSLAVSTVPLRESRTEDKVVLTEQSAEPKVRFSTTDKKVAAEQVVFHQVDPSEITFSEVPQVSRLAFDNSGRMLNEEILLPKVPTHRIEMGENLFSVSVKYNIKLEKLLKWNALEKSDQLSIGQVVFLNDPNTTHAIVKGESLFDIAIKHKLLIDDLMRWNRLTPDVALTPGRRILIVDPNNYIL</sequence>
<evidence type="ECO:0000256" key="1">
    <source>
        <dbReference type="PROSITE-ProRule" id="PRU00339"/>
    </source>
</evidence>
<feature type="compositionally biased region" description="Polar residues" evidence="2">
    <location>
        <begin position="329"/>
        <end position="344"/>
    </location>
</feature>
<dbReference type="CDD" id="cd00118">
    <property type="entry name" value="LysM"/>
    <property type="match status" value="2"/>
</dbReference>
<dbReference type="SUPFAM" id="SSF48452">
    <property type="entry name" value="TPR-like"/>
    <property type="match status" value="1"/>
</dbReference>
<dbReference type="PANTHER" id="PTHR12558">
    <property type="entry name" value="CELL DIVISION CYCLE 16,23,27"/>
    <property type="match status" value="1"/>
</dbReference>
<feature type="domain" description="LysM" evidence="3">
    <location>
        <begin position="462"/>
        <end position="506"/>
    </location>
</feature>
<dbReference type="EMBL" id="AUYC01000014">
    <property type="protein sequence ID" value="KZN66110.1"/>
    <property type="molecule type" value="Genomic_DNA"/>
</dbReference>
<dbReference type="InterPro" id="IPR036779">
    <property type="entry name" value="LysM_dom_sf"/>
</dbReference>
<protein>
    <recommendedName>
        <fullName evidence="3">LysM domain-containing protein</fullName>
    </recommendedName>
</protein>
<reference evidence="4 5" key="1">
    <citation type="submission" date="2013-07" db="EMBL/GenBank/DDBJ databases">
        <title>Comparative Genomic and Metabolomic Analysis of Twelve Strains of Pseudoalteromonas luteoviolacea.</title>
        <authorList>
            <person name="Vynne N.G."/>
            <person name="Mansson M."/>
            <person name="Gram L."/>
        </authorList>
    </citation>
    <scope>NUCLEOTIDE SEQUENCE [LARGE SCALE GENOMIC DNA]</scope>
    <source>
        <strain evidence="4 5">CPMOR-1</strain>
    </source>
</reference>
<proteinExistence type="predicted"/>
<evidence type="ECO:0000259" key="3">
    <source>
        <dbReference type="PROSITE" id="PS51782"/>
    </source>
</evidence>
<comment type="caution">
    <text evidence="4">The sequence shown here is derived from an EMBL/GenBank/DDBJ whole genome shotgun (WGS) entry which is preliminary data.</text>
</comment>
<evidence type="ECO:0000256" key="2">
    <source>
        <dbReference type="SAM" id="MobiDB-lite"/>
    </source>
</evidence>
<evidence type="ECO:0000313" key="4">
    <source>
        <dbReference type="EMBL" id="KZN66110.1"/>
    </source>
</evidence>
<dbReference type="Pfam" id="PF13424">
    <property type="entry name" value="TPR_12"/>
    <property type="match status" value="1"/>
</dbReference>
<feature type="compositionally biased region" description="Basic and acidic residues" evidence="2">
    <location>
        <begin position="358"/>
        <end position="371"/>
    </location>
</feature>
<organism evidence="4 5">
    <name type="scientific">Pseudoalteromonas luteoviolacea CPMOR-1</name>
    <dbReference type="NCBI Taxonomy" id="1365248"/>
    <lineage>
        <taxon>Bacteria</taxon>
        <taxon>Pseudomonadati</taxon>
        <taxon>Pseudomonadota</taxon>
        <taxon>Gammaproteobacteria</taxon>
        <taxon>Alteromonadales</taxon>
        <taxon>Pseudoalteromonadaceae</taxon>
        <taxon>Pseudoalteromonas</taxon>
    </lineage>
</organism>
<dbReference type="RefSeq" id="WP_081220945.1">
    <property type="nucleotide sequence ID" value="NZ_AUYC01000014.1"/>
</dbReference>
<dbReference type="PANTHER" id="PTHR12558:SF13">
    <property type="entry name" value="CELL DIVISION CYCLE PROTEIN 27 HOMOLOG"/>
    <property type="match status" value="1"/>
</dbReference>
<dbReference type="Proteomes" id="UP000076486">
    <property type="component" value="Unassembled WGS sequence"/>
</dbReference>
<dbReference type="SMART" id="SM00257">
    <property type="entry name" value="LysM"/>
    <property type="match status" value="2"/>
</dbReference>
<dbReference type="PROSITE" id="PS51782">
    <property type="entry name" value="LYSM"/>
    <property type="match status" value="2"/>
</dbReference>
<dbReference type="SUPFAM" id="SSF54106">
    <property type="entry name" value="LysM domain"/>
    <property type="match status" value="2"/>
</dbReference>
<dbReference type="Gene3D" id="3.10.350.10">
    <property type="entry name" value="LysM domain"/>
    <property type="match status" value="2"/>
</dbReference>
<name>A0A162B402_9GAMM</name>
<dbReference type="Gene3D" id="1.25.40.10">
    <property type="entry name" value="Tetratricopeptide repeat domain"/>
    <property type="match status" value="1"/>
</dbReference>
<keyword evidence="1" id="KW-0802">TPR repeat</keyword>
<dbReference type="NCBIfam" id="TIGR02521">
    <property type="entry name" value="type_IV_pilW"/>
    <property type="match status" value="1"/>
</dbReference>
<feature type="repeat" description="TPR" evidence="1">
    <location>
        <begin position="94"/>
        <end position="127"/>
    </location>
</feature>
<feature type="region of interest" description="Disordered" evidence="2">
    <location>
        <begin position="323"/>
        <end position="371"/>
    </location>
</feature>
<gene>
    <name evidence="4" type="ORF">N473_11105</name>
</gene>
<feature type="repeat" description="TPR" evidence="1">
    <location>
        <begin position="164"/>
        <end position="197"/>
    </location>
</feature>
<evidence type="ECO:0000313" key="5">
    <source>
        <dbReference type="Proteomes" id="UP000076486"/>
    </source>
</evidence>